<reference evidence="10" key="1">
    <citation type="submission" date="2020-08" db="EMBL/GenBank/DDBJ databases">
        <title>Plant Genome Project.</title>
        <authorList>
            <person name="Zhang R.-G."/>
        </authorList>
    </citation>
    <scope>NUCLEOTIDE SEQUENCE</scope>
    <source>
        <strain evidence="10">WSP0</strain>
        <tissue evidence="10">Leaf</tissue>
    </source>
</reference>
<dbReference type="Gene3D" id="3.30.530.20">
    <property type="match status" value="1"/>
</dbReference>
<dbReference type="Proteomes" id="UP000823749">
    <property type="component" value="Chromosome 3"/>
</dbReference>
<evidence type="ECO:0000313" key="11">
    <source>
        <dbReference type="Proteomes" id="UP000823749"/>
    </source>
</evidence>
<evidence type="ECO:0000256" key="2">
    <source>
        <dbReference type="ARBA" id="ARBA00004496"/>
    </source>
</evidence>
<sequence>MRLLPRSVASSIPSLIFTLLNFVTGRTPRWFESWSDAAVDLRRRNSNSSSESPELYIDITRSEPLKWLEETKSITTPTTTSNYQKQPPPPPPQTTCPLPPSLSLPNDAALCHTHPVGPNQCCSALVQPIAAPVSAVWPVLRRFDDPCAYKHFLKSCRLIAGDGGVGTLREVHVVSGLPAASSTERLEVLDDERHVVGFSVVGGDHRLNNYRSVTSLHRSAGGLGTVVVESYVVDVPPGNTKEETCGFVDTIVRCNLQSLAQLTENFGPK</sequence>
<accession>A0AAV6KZ41</accession>
<evidence type="ECO:0000256" key="4">
    <source>
        <dbReference type="ARBA" id="ARBA00022490"/>
    </source>
</evidence>
<dbReference type="PANTHER" id="PTHR31213">
    <property type="entry name" value="OS08G0374000 PROTEIN-RELATED"/>
    <property type="match status" value="1"/>
</dbReference>
<dbReference type="Pfam" id="PF10604">
    <property type="entry name" value="Polyketide_cyc2"/>
    <property type="match status" value="1"/>
</dbReference>
<dbReference type="EMBL" id="JACTNZ010000003">
    <property type="protein sequence ID" value="KAG5558053.1"/>
    <property type="molecule type" value="Genomic_DNA"/>
</dbReference>
<organism evidence="10 11">
    <name type="scientific">Rhododendron griersonianum</name>
    <dbReference type="NCBI Taxonomy" id="479676"/>
    <lineage>
        <taxon>Eukaryota</taxon>
        <taxon>Viridiplantae</taxon>
        <taxon>Streptophyta</taxon>
        <taxon>Embryophyta</taxon>
        <taxon>Tracheophyta</taxon>
        <taxon>Spermatophyta</taxon>
        <taxon>Magnoliopsida</taxon>
        <taxon>eudicotyledons</taxon>
        <taxon>Gunneridae</taxon>
        <taxon>Pentapetalae</taxon>
        <taxon>asterids</taxon>
        <taxon>Ericales</taxon>
        <taxon>Ericaceae</taxon>
        <taxon>Ericoideae</taxon>
        <taxon>Rhodoreae</taxon>
        <taxon>Rhododendron</taxon>
    </lineage>
</organism>
<keyword evidence="11" id="KW-1185">Reference proteome</keyword>
<evidence type="ECO:0000313" key="10">
    <source>
        <dbReference type="EMBL" id="KAG5558053.1"/>
    </source>
</evidence>
<evidence type="ECO:0000256" key="8">
    <source>
        <dbReference type="ARBA" id="ARBA00023272"/>
    </source>
</evidence>
<evidence type="ECO:0000256" key="3">
    <source>
        <dbReference type="ARBA" id="ARBA00008594"/>
    </source>
</evidence>
<gene>
    <name evidence="10" type="ORF">RHGRI_008080</name>
</gene>
<dbReference type="GO" id="GO:0010427">
    <property type="term" value="F:abscisic acid binding"/>
    <property type="evidence" value="ECO:0007669"/>
    <property type="project" value="TreeGrafter"/>
</dbReference>
<evidence type="ECO:0000256" key="7">
    <source>
        <dbReference type="ARBA" id="ARBA00023242"/>
    </source>
</evidence>
<dbReference type="GO" id="GO:0005737">
    <property type="term" value="C:cytoplasm"/>
    <property type="evidence" value="ECO:0007669"/>
    <property type="project" value="UniProtKB-SubCell"/>
</dbReference>
<dbReference type="GO" id="GO:0005634">
    <property type="term" value="C:nucleus"/>
    <property type="evidence" value="ECO:0007669"/>
    <property type="project" value="UniProtKB-SubCell"/>
</dbReference>
<dbReference type="InterPro" id="IPR019587">
    <property type="entry name" value="Polyketide_cyclase/dehydratase"/>
</dbReference>
<evidence type="ECO:0000256" key="6">
    <source>
        <dbReference type="ARBA" id="ARBA00023170"/>
    </source>
</evidence>
<dbReference type="PANTHER" id="PTHR31213:SF138">
    <property type="entry name" value="ABSCISIC ACID RECEPTOR PYL6"/>
    <property type="match status" value="1"/>
</dbReference>
<name>A0AAV6KZ41_9ERIC</name>
<comment type="subcellular location">
    <subcellularLocation>
        <location evidence="2">Cytoplasm</location>
    </subcellularLocation>
    <subcellularLocation>
        <location evidence="1">Nucleus</location>
    </subcellularLocation>
</comment>
<dbReference type="InterPro" id="IPR023393">
    <property type="entry name" value="START-like_dom_sf"/>
</dbReference>
<evidence type="ECO:0000256" key="9">
    <source>
        <dbReference type="SAM" id="MobiDB-lite"/>
    </source>
</evidence>
<evidence type="ECO:0000256" key="5">
    <source>
        <dbReference type="ARBA" id="ARBA00022682"/>
    </source>
</evidence>
<keyword evidence="8" id="KW-0650">Protein phosphatase inhibitor</keyword>
<protein>
    <submittedName>
        <fullName evidence="10">Uncharacterized protein</fullName>
    </submittedName>
</protein>
<dbReference type="SUPFAM" id="SSF55961">
    <property type="entry name" value="Bet v1-like"/>
    <property type="match status" value="1"/>
</dbReference>
<keyword evidence="6" id="KW-0675">Receptor</keyword>
<evidence type="ECO:0000256" key="1">
    <source>
        <dbReference type="ARBA" id="ARBA00004123"/>
    </source>
</evidence>
<dbReference type="GO" id="GO:0038023">
    <property type="term" value="F:signaling receptor activity"/>
    <property type="evidence" value="ECO:0007669"/>
    <property type="project" value="TreeGrafter"/>
</dbReference>
<dbReference type="GO" id="GO:0009738">
    <property type="term" value="P:abscisic acid-activated signaling pathway"/>
    <property type="evidence" value="ECO:0007669"/>
    <property type="project" value="UniProtKB-KW"/>
</dbReference>
<feature type="compositionally biased region" description="Pro residues" evidence="9">
    <location>
        <begin position="86"/>
        <end position="99"/>
    </location>
</feature>
<keyword evidence="5" id="KW-0938">Abscisic acid signaling pathway</keyword>
<proteinExistence type="inferred from homology"/>
<dbReference type="AlphaFoldDB" id="A0AAV6KZ41"/>
<feature type="region of interest" description="Disordered" evidence="9">
    <location>
        <begin position="74"/>
        <end position="99"/>
    </location>
</feature>
<dbReference type="GO" id="GO:0004864">
    <property type="term" value="F:protein phosphatase inhibitor activity"/>
    <property type="evidence" value="ECO:0007669"/>
    <property type="project" value="UniProtKB-KW"/>
</dbReference>
<dbReference type="InterPro" id="IPR050279">
    <property type="entry name" value="Plant_def-hormone_signal"/>
</dbReference>
<comment type="caution">
    <text evidence="10">The sequence shown here is derived from an EMBL/GenBank/DDBJ whole genome shotgun (WGS) entry which is preliminary data.</text>
</comment>
<dbReference type="CDD" id="cd07821">
    <property type="entry name" value="PYR_PYL_RCAR_like"/>
    <property type="match status" value="1"/>
</dbReference>
<comment type="similarity">
    <text evidence="3">Belongs to the PYR/PYL/RCAR abscisic acid intracellular receptor family.</text>
</comment>
<keyword evidence="4" id="KW-0963">Cytoplasm</keyword>
<keyword evidence="7" id="KW-0539">Nucleus</keyword>